<dbReference type="InterPro" id="IPR005135">
    <property type="entry name" value="Endo/exonuclease/phosphatase"/>
</dbReference>
<accession>A0A9P0FM30</accession>
<protein>
    <recommendedName>
        <fullName evidence="1">Endonuclease/exonuclease/phosphatase domain-containing protein</fullName>
    </recommendedName>
</protein>
<dbReference type="Proteomes" id="UP001154078">
    <property type="component" value="Chromosome 8"/>
</dbReference>
<dbReference type="SUPFAM" id="SSF56219">
    <property type="entry name" value="DNase I-like"/>
    <property type="match status" value="1"/>
</dbReference>
<name>A0A9P0FM30_BRAAE</name>
<sequence length="142" mass="15939">MTFLPAIICMDANAKNPIWFSNILDHRGELLESFALENDLLCINTPQPHHTFSSPLGDSNVDLTMCSAALLNKVSDWTVTLDICPSGHRMISFKLALSSPKRQKDYVWSRQIRQVNVDYALDETIIGMRAVDGFPWAPTTES</sequence>
<evidence type="ECO:0000313" key="3">
    <source>
        <dbReference type="Proteomes" id="UP001154078"/>
    </source>
</evidence>
<evidence type="ECO:0000313" key="2">
    <source>
        <dbReference type="EMBL" id="CAH0562844.1"/>
    </source>
</evidence>
<evidence type="ECO:0000259" key="1">
    <source>
        <dbReference type="Pfam" id="PF14529"/>
    </source>
</evidence>
<keyword evidence="3" id="KW-1185">Reference proteome</keyword>
<dbReference type="Pfam" id="PF14529">
    <property type="entry name" value="Exo_endo_phos_2"/>
    <property type="match status" value="1"/>
</dbReference>
<organism evidence="2 3">
    <name type="scientific">Brassicogethes aeneus</name>
    <name type="common">Rape pollen beetle</name>
    <name type="synonym">Meligethes aeneus</name>
    <dbReference type="NCBI Taxonomy" id="1431903"/>
    <lineage>
        <taxon>Eukaryota</taxon>
        <taxon>Metazoa</taxon>
        <taxon>Ecdysozoa</taxon>
        <taxon>Arthropoda</taxon>
        <taxon>Hexapoda</taxon>
        <taxon>Insecta</taxon>
        <taxon>Pterygota</taxon>
        <taxon>Neoptera</taxon>
        <taxon>Endopterygota</taxon>
        <taxon>Coleoptera</taxon>
        <taxon>Polyphaga</taxon>
        <taxon>Cucujiformia</taxon>
        <taxon>Nitidulidae</taxon>
        <taxon>Meligethinae</taxon>
        <taxon>Brassicogethes</taxon>
    </lineage>
</organism>
<dbReference type="GO" id="GO:0003824">
    <property type="term" value="F:catalytic activity"/>
    <property type="evidence" value="ECO:0007669"/>
    <property type="project" value="InterPro"/>
</dbReference>
<reference evidence="2" key="1">
    <citation type="submission" date="2021-12" db="EMBL/GenBank/DDBJ databases">
        <authorList>
            <person name="King R."/>
        </authorList>
    </citation>
    <scope>NUCLEOTIDE SEQUENCE</scope>
</reference>
<dbReference type="EMBL" id="OV121139">
    <property type="protein sequence ID" value="CAH0562844.1"/>
    <property type="molecule type" value="Genomic_DNA"/>
</dbReference>
<proteinExistence type="predicted"/>
<feature type="domain" description="Endonuclease/exonuclease/phosphatase" evidence="1">
    <location>
        <begin position="5"/>
        <end position="91"/>
    </location>
</feature>
<dbReference type="AlphaFoldDB" id="A0A9P0FM30"/>
<dbReference type="InterPro" id="IPR036691">
    <property type="entry name" value="Endo/exonu/phosph_ase_sf"/>
</dbReference>
<dbReference type="OrthoDB" id="6779252at2759"/>
<dbReference type="Gene3D" id="3.60.10.10">
    <property type="entry name" value="Endonuclease/exonuclease/phosphatase"/>
    <property type="match status" value="1"/>
</dbReference>
<gene>
    <name evidence="2" type="ORF">MELIAE_LOCUS11863</name>
</gene>